<feature type="compositionally biased region" description="Basic and acidic residues" evidence="3">
    <location>
        <begin position="1"/>
        <end position="13"/>
    </location>
</feature>
<evidence type="ECO:0000256" key="1">
    <source>
        <dbReference type="ARBA" id="ARBA00022658"/>
    </source>
</evidence>
<evidence type="ECO:0000256" key="3">
    <source>
        <dbReference type="SAM" id="MobiDB-lite"/>
    </source>
</evidence>
<dbReference type="SMART" id="SM00147">
    <property type="entry name" value="RasGEF"/>
    <property type="match status" value="1"/>
</dbReference>
<dbReference type="SUPFAM" id="SSF48366">
    <property type="entry name" value="Ras GEF"/>
    <property type="match status" value="1"/>
</dbReference>
<dbReference type="PANTHER" id="PTHR23113:SF368">
    <property type="entry name" value="CELL DIVISION CONTROL PROTEIN 25"/>
    <property type="match status" value="1"/>
</dbReference>
<accession>A0A0H5DSH4</accession>
<dbReference type="OrthoDB" id="9803306at2"/>
<sequence length="2055" mass="226654">MDPHLSPRDHGELPTDYQIPQGKTNIEESKRTYTVKSPQSSANAAIEKVATVEKGFFSRVGTTLEKAGGKLIKKGGQAAAHVKIYGTSLIKAVKNYFALHKSSDTGFKEYFKVALQAEKANRLSNSIQLISAEKEQFSTKMEFIKGKFQSHVTDMHLLKSGNIPLVGEAKIDGIREDLELGITYLTTLAKEAKSSGNPLEEALFKTMAETIEGDLKFINSLEKDNWGNYRVKKGVELLKARNNLDAANKELTSLQKLTSIPLENLSPAELGELRQRLSEGVHLASAHVMEISASYDTIRGGLEDAEIRSRLDGLKEALQELRGKVFTIETKMLGAEWKQSEHKKVLEKWVKGASGQKEQTDENRQKELMGQAMELKIFIDKAESLIEKGEQHFPGYSPAMQELQSMRKEAKDHLKSIQEEHYAIGAGELLESFEGSIKPFFEGLQEDIGHLYSLTPSHVDKLEASIQGFVKKMDAKLSALTLMNPKAVENDPVLGEIADMKDSMQSALKEIESYRLSDIAHEWIAELFQNEEPSKLDLDIALYSGKIHSGVLSEYSAIDMNLKGLDAEALGRLKTQLTDIKERLEKDLTALEGAIDAKESAHEPINADVNDDVASIREAFHAIVSDLQDVKNAIELDSMTKEMIQHQEAAAQVLKGKELSSRDIKQTFLAWRTFKEKAEGFNKTLQEGAMTSEFLTHLETTESKFISLAEVVVKSMNQAILREADSLLAASSIEEYTAGDVEKLEKCVEKLRGASLFFEEVNNTLEGIFDASHPLAKESALLTEKSDALQGKMDLIAGEVVHGQLKKGMFEILDSSVGFSKLKAASFDSAREKMIAFDVWIKKAEERSASYALLIKDLSAKREVIDDFTPALASLTFMIDEAKMLRAEAFRVESSALFHGAVRSIESDPLFQKGLKLVNDARSSLAKTADMPFSEQEKFSFLQKESVEELMHDLGVLIPQLEGGVAALKGLEEEMNKHGLSLSAEESQKKCSLEEELGNAKAALHRLNSLRPPQGDNECYTDAAKTMGKEGRRIADKKTTGGRNVIILERQIQRLIDDPKLVMTEKAGQLIVDKKEGLSGVYALKKHLKVFEEIAKKCATPKEFSDEGYSSDSPVGLSAFEEADLQRIQGLLPKIESLEWIGHVGAKHPEAVEELKQAFRELSTEVDRALGRLAERRVQESIDKIKECRAANFSSSDGELHVRGDVNALDLSAALLIIKRMTERDPLMKKAYSSLPAKDQEEITAIKALLEKGLNEAYMAGKPKAESFHHLMLSLSLNPKTAIGQGQEEFATFDSMHLGLMNYDGLKKKPHLLFEAIKDAAVLGTMTDEGRKDLFRFVLKFYDGGLYSKAIQDPQVTAAVLYMAEYAKANGDSELVHLGNRIENAALREATPTENKGAPEVKAESPGASEVLDKVRKKGLDSKRKEQAEHFAEALRARRQEMIHDMDFSDLWQIKVGENPFWVGSVGKMIAESTNLSHFATLEILKGNKAKERANTLEFFIEVAYQLVQKGDYDSAQAIMGGAIKSTAVLRQKKTFSLVSDSAMEKYRELDTLFSPEKNSKNYNDAIRQRINAGQPVIPYLGTSLTMITFLGSRPDMSKTAPGQINQSKAKKGGEILSVFEEAKKSKVPSSLNIGGLGAMLDGFPAERDAAVKASKKGGFDDYTYHLSLEKEPKGQEPAVSLTKKAKALLPGLKKGKTEGAVKPTKSKAAKPVKPKKVPPELSGVADLMKQINEQAGGKFASFVGPWNDSREMLAKLHALSGSTPDATVSLSIGGKEIPVPLKDFIAGQGADFVGQKIQSAVDQAKRVETDPMSVIEEYRTKYAKEGKTASDMDLTKAFGALFLSAQAFNQEACKLIDKMLTQAMNDKMVALALFDVEAGDELRPEQAAWNKKVQEKLTALGHETWVQERLHINQQITTILRKQGSNLDAPLLKGLLAEVGAFIKKWEGMSSAENQAALAKVREEMGPPLPRFFVNNHPDYPGLIFDQDAAQANLAGLKDEAAKEGIKSDDKEALKAFVESKGFKLDPSGSVAWKTPSEEAINKALSWKHLLQGQ</sequence>
<dbReference type="InterPro" id="IPR036964">
    <property type="entry name" value="RASGEF_cat_dom_sf"/>
</dbReference>
<feature type="region of interest" description="Disordered" evidence="3">
    <location>
        <begin position="1"/>
        <end position="24"/>
    </location>
</feature>
<dbReference type="RefSeq" id="WP_098039113.1">
    <property type="nucleotide sequence ID" value="NZ_CWGJ01000026.1"/>
</dbReference>
<dbReference type="GO" id="GO:0005085">
    <property type="term" value="F:guanyl-nucleotide exchange factor activity"/>
    <property type="evidence" value="ECO:0007669"/>
    <property type="project" value="UniProtKB-KW"/>
</dbReference>
<name>A0A0H5DSH4_9BACT</name>
<proteinExistence type="predicted"/>
<dbReference type="PROSITE" id="PS50009">
    <property type="entry name" value="RASGEF_CAT"/>
    <property type="match status" value="1"/>
</dbReference>
<evidence type="ECO:0000256" key="2">
    <source>
        <dbReference type="SAM" id="Coils"/>
    </source>
</evidence>
<feature type="domain" description="Ras-GEF" evidence="4">
    <location>
        <begin position="1427"/>
        <end position="1674"/>
    </location>
</feature>
<evidence type="ECO:0000313" key="6">
    <source>
        <dbReference type="Proteomes" id="UP000220251"/>
    </source>
</evidence>
<feature type="region of interest" description="Disordered" evidence="3">
    <location>
        <begin position="1696"/>
        <end position="1721"/>
    </location>
</feature>
<organism evidence="5 6">
    <name type="scientific">Estrella lausannensis</name>
    <dbReference type="NCBI Taxonomy" id="483423"/>
    <lineage>
        <taxon>Bacteria</taxon>
        <taxon>Pseudomonadati</taxon>
        <taxon>Chlamydiota</taxon>
        <taxon>Chlamydiia</taxon>
        <taxon>Parachlamydiales</taxon>
        <taxon>Candidatus Criblamydiaceae</taxon>
        <taxon>Estrella</taxon>
    </lineage>
</organism>
<feature type="coiled-coil region" evidence="2">
    <location>
        <begin position="574"/>
        <end position="601"/>
    </location>
</feature>
<dbReference type="InterPro" id="IPR001895">
    <property type="entry name" value="RASGEF_cat_dom"/>
</dbReference>
<dbReference type="Pfam" id="PF00617">
    <property type="entry name" value="RasGEF"/>
    <property type="match status" value="1"/>
</dbReference>
<dbReference type="EMBL" id="CWGJ01000026">
    <property type="protein sequence ID" value="CRX39248.1"/>
    <property type="molecule type" value="Genomic_DNA"/>
</dbReference>
<feature type="compositionally biased region" description="Basic residues" evidence="3">
    <location>
        <begin position="1705"/>
        <end position="1717"/>
    </location>
</feature>
<feature type="region of interest" description="Disordered" evidence="3">
    <location>
        <begin position="1389"/>
        <end position="1408"/>
    </location>
</feature>
<gene>
    <name evidence="5" type="ORF">ELAC_1923</name>
</gene>
<keyword evidence="1" id="KW-0344">Guanine-nucleotide releasing factor</keyword>
<dbReference type="InterPro" id="IPR023578">
    <property type="entry name" value="Ras_GEF_dom_sf"/>
</dbReference>
<dbReference type="Gene3D" id="1.10.840.10">
    <property type="entry name" value="Ras guanine-nucleotide exchange factors catalytic domain"/>
    <property type="match status" value="1"/>
</dbReference>
<dbReference type="GO" id="GO:0005886">
    <property type="term" value="C:plasma membrane"/>
    <property type="evidence" value="ECO:0007669"/>
    <property type="project" value="TreeGrafter"/>
</dbReference>
<protein>
    <recommendedName>
        <fullName evidence="4">Ras-GEF domain-containing protein</fullName>
    </recommendedName>
</protein>
<keyword evidence="6" id="KW-1185">Reference proteome</keyword>
<evidence type="ECO:0000313" key="5">
    <source>
        <dbReference type="EMBL" id="CRX39248.1"/>
    </source>
</evidence>
<dbReference type="GO" id="GO:0007265">
    <property type="term" value="P:Ras protein signal transduction"/>
    <property type="evidence" value="ECO:0007669"/>
    <property type="project" value="TreeGrafter"/>
</dbReference>
<dbReference type="PANTHER" id="PTHR23113">
    <property type="entry name" value="GUANINE NUCLEOTIDE EXCHANGE FACTOR"/>
    <property type="match status" value="1"/>
</dbReference>
<dbReference type="InterPro" id="IPR008937">
    <property type="entry name" value="Ras-like_GEF"/>
</dbReference>
<reference evidence="6" key="1">
    <citation type="submission" date="2015-06" db="EMBL/GenBank/DDBJ databases">
        <authorList>
            <person name="Bertelli C."/>
        </authorList>
    </citation>
    <scope>NUCLEOTIDE SEQUENCE [LARGE SCALE GENOMIC DNA]</scope>
    <source>
        <strain evidence="6">CRIB-30</strain>
    </source>
</reference>
<keyword evidence="2" id="KW-0175">Coiled coil</keyword>
<evidence type="ECO:0000259" key="4">
    <source>
        <dbReference type="PROSITE" id="PS50009"/>
    </source>
</evidence>
<dbReference type="Proteomes" id="UP000220251">
    <property type="component" value="Unassembled WGS sequence"/>
</dbReference>